<evidence type="ECO:0000313" key="4">
    <source>
        <dbReference type="Proteomes" id="UP001058974"/>
    </source>
</evidence>
<dbReference type="PANTHER" id="PTHR10688">
    <property type="entry name" value="PWWP DOMAIN-CONTAINING PROTEIN"/>
    <property type="match status" value="1"/>
</dbReference>
<dbReference type="EMBL" id="JAMSHJ010000006">
    <property type="protein sequence ID" value="KAI5398554.1"/>
    <property type="molecule type" value="Genomic_DNA"/>
</dbReference>
<feature type="region of interest" description="Disordered" evidence="1">
    <location>
        <begin position="653"/>
        <end position="682"/>
    </location>
</feature>
<name>A0A9D4WBR7_PEA</name>
<reference evidence="3 4" key="1">
    <citation type="journal article" date="2022" name="Nat. Genet.">
        <title>Improved pea reference genome and pan-genome highlight genomic features and evolutionary characteristics.</title>
        <authorList>
            <person name="Yang T."/>
            <person name="Liu R."/>
            <person name="Luo Y."/>
            <person name="Hu S."/>
            <person name="Wang D."/>
            <person name="Wang C."/>
            <person name="Pandey M.K."/>
            <person name="Ge S."/>
            <person name="Xu Q."/>
            <person name="Li N."/>
            <person name="Li G."/>
            <person name="Huang Y."/>
            <person name="Saxena R.K."/>
            <person name="Ji Y."/>
            <person name="Li M."/>
            <person name="Yan X."/>
            <person name="He Y."/>
            <person name="Liu Y."/>
            <person name="Wang X."/>
            <person name="Xiang C."/>
            <person name="Varshney R.K."/>
            <person name="Ding H."/>
            <person name="Gao S."/>
            <person name="Zong X."/>
        </authorList>
    </citation>
    <scope>NUCLEOTIDE SEQUENCE [LARGE SCALE GENOMIC DNA]</scope>
    <source>
        <strain evidence="3 4">cv. Zhongwan 6</strain>
    </source>
</reference>
<feature type="domain" description="PWWP" evidence="2">
    <location>
        <begin position="78"/>
        <end position="139"/>
    </location>
</feature>
<dbReference type="SMART" id="SM00293">
    <property type="entry name" value="PWWP"/>
    <property type="match status" value="1"/>
</dbReference>
<organism evidence="3 4">
    <name type="scientific">Pisum sativum</name>
    <name type="common">Garden pea</name>
    <name type="synonym">Lathyrus oleraceus</name>
    <dbReference type="NCBI Taxonomy" id="3888"/>
    <lineage>
        <taxon>Eukaryota</taxon>
        <taxon>Viridiplantae</taxon>
        <taxon>Streptophyta</taxon>
        <taxon>Embryophyta</taxon>
        <taxon>Tracheophyta</taxon>
        <taxon>Spermatophyta</taxon>
        <taxon>Magnoliopsida</taxon>
        <taxon>eudicotyledons</taxon>
        <taxon>Gunneridae</taxon>
        <taxon>Pentapetalae</taxon>
        <taxon>rosids</taxon>
        <taxon>fabids</taxon>
        <taxon>Fabales</taxon>
        <taxon>Fabaceae</taxon>
        <taxon>Papilionoideae</taxon>
        <taxon>50 kb inversion clade</taxon>
        <taxon>NPAAA clade</taxon>
        <taxon>Hologalegina</taxon>
        <taxon>IRL clade</taxon>
        <taxon>Fabeae</taxon>
        <taxon>Lathyrus</taxon>
    </lineage>
</organism>
<protein>
    <recommendedName>
        <fullName evidence="2">PWWP domain-containing protein</fullName>
    </recommendedName>
</protein>
<proteinExistence type="predicted"/>
<dbReference type="Proteomes" id="UP001058974">
    <property type="component" value="Chromosome 6"/>
</dbReference>
<evidence type="ECO:0000313" key="3">
    <source>
        <dbReference type="EMBL" id="KAI5398554.1"/>
    </source>
</evidence>
<sequence>MSSSELGSPCDERIFMLPALNSTKKSRVRVFSEDDARIATATSAVDRFDLINNHAESHVSGFERDSGMARNLGHNFEVGDLVWGKVKSYPWWPGFIYNETFASSSARLSKKEGFVLVAFFGDSSYRWFDPTQLIPFDANFAEKSKQLNSKSFSNAVDDAVDEASRRSALGLMCRCRNPDNFAPTSVEGYFSVQVPDYDSGIYSEAQIWKAKNDFRPSETLAFIKLLAVAPHGGDDRSCNFAKSKAIVFAFRRAVFGLHDETHAEAVGTQPLCHSNPQASPLVQPVMHFKSQKRKEKNGFGPLEILAFMKQLAIARHCVDRKSCNFVKNKAAVLALRQSVFKMHRETNVEAVGGQPLHPSNPKANPLVQHLNHPASDYDPGIYSKAQTMKEKNGFGPAETVAFIKQLAVAPYGGGLQSYSFSKNKAAVFALRQAVFKLDDGTYVKAFENQLLSSSSPQANQLIQPQCYSASGVSLNRPVVETETLGAENSSKSVKAENNVMKHKYIPNPQDEDAGSAGSAIKSKVAFEDKVQPNDSGFVSEEITFDSTHNLREKGKEFSKEKTKRFEPIAVANKRLVVMALPSLIDETSRRIHLESKTCFDVKHDGNTVLSRPRDELLISTDEVSVDGVPKKINVQKRCADDLNSETSAVIKKRKSSNLQSTLDHVEKPSTSETSVHPSSKVDLSASKQPRVCSKLLHELKAIALDHFHGINGRTPSFVIKFFLRFRSHTYQKSLALSSPPTKNAVPEVHATNDHASASLVVKPVEQIIQPDDSNKVARKRALADPREEINAKRLKNIKELKAPDAEKKAATNVPPEIVKPNSTREVKQLTERFEPTELAIYFPPMAPLPSIAELKARFGRFGRIHKSSLRVFSNLSACRVVFMHKDDAEAAYTFSVANQSLFGVAGVRYFLRALERSSHNISEVAKASEDIDHATKHIKDPAPQPLSQPINQLKSILKKSTGNKLERETGKRHSGKGTQRVKFMLAGGKSSRGEPLVDGCSHSRVAMDSNTKNVQKVNSQPSLPILPFPSQFVKSTPHDLHNFDMASRNTTNFINTDVSTTRTAINISKKMICLLTRCHDLVTNLTDLGHGPYRPL</sequence>
<dbReference type="Gramene" id="Psat06G0407400-T1">
    <property type="protein sequence ID" value="KAI5398554.1"/>
    <property type="gene ID" value="KIW84_064074"/>
</dbReference>
<comment type="caution">
    <text evidence="3">The sequence shown here is derived from an EMBL/GenBank/DDBJ whole genome shotgun (WGS) entry which is preliminary data.</text>
</comment>
<dbReference type="SUPFAM" id="SSF63748">
    <property type="entry name" value="Tudor/PWWP/MBT"/>
    <property type="match status" value="1"/>
</dbReference>
<dbReference type="PANTHER" id="PTHR10688:SF5">
    <property type="entry name" value="PWWP DOMAIN-CONTAINING PROTEIN 1-RELATED"/>
    <property type="match status" value="1"/>
</dbReference>
<evidence type="ECO:0000259" key="2">
    <source>
        <dbReference type="PROSITE" id="PS50812"/>
    </source>
</evidence>
<dbReference type="Gramene" id="PSAT_LOCUS27276_t1">
    <property type="protein sequence ID" value="CAL5208604.1"/>
    <property type="gene ID" value="PSAT_LOCUS27276"/>
</dbReference>
<dbReference type="CDD" id="cd05162">
    <property type="entry name" value="PWWP"/>
    <property type="match status" value="1"/>
</dbReference>
<dbReference type="Gene3D" id="2.30.30.140">
    <property type="match status" value="1"/>
</dbReference>
<accession>A0A9D4WBR7</accession>
<dbReference type="Pfam" id="PF00855">
    <property type="entry name" value="PWWP"/>
    <property type="match status" value="1"/>
</dbReference>
<dbReference type="PROSITE" id="PS50812">
    <property type="entry name" value="PWWP"/>
    <property type="match status" value="1"/>
</dbReference>
<keyword evidence="4" id="KW-1185">Reference proteome</keyword>
<evidence type="ECO:0000256" key="1">
    <source>
        <dbReference type="SAM" id="MobiDB-lite"/>
    </source>
</evidence>
<dbReference type="AlphaFoldDB" id="A0A9D4WBR7"/>
<dbReference type="InterPro" id="IPR052657">
    <property type="entry name" value="PDP_family_Arabidopsis"/>
</dbReference>
<dbReference type="InterPro" id="IPR000313">
    <property type="entry name" value="PWWP_dom"/>
</dbReference>
<gene>
    <name evidence="3" type="ORF">KIW84_064074</name>
</gene>